<feature type="region of interest" description="Disordered" evidence="5">
    <location>
        <begin position="277"/>
        <end position="299"/>
    </location>
</feature>
<dbReference type="InterPro" id="IPR040390">
    <property type="entry name" value="TIFY/JAZ"/>
</dbReference>
<reference evidence="7" key="1">
    <citation type="journal article" date="2019" name="BMC Genomics">
        <title>A new reference genome for Sorghum bicolor reveals high levels of sequence similarity between sweet and grain genotypes: implications for the genetics of sugar metabolism.</title>
        <authorList>
            <person name="Cooper E.A."/>
            <person name="Brenton Z.W."/>
            <person name="Flinn B.S."/>
            <person name="Jenkins J."/>
            <person name="Shu S."/>
            <person name="Flowers D."/>
            <person name="Luo F."/>
            <person name="Wang Y."/>
            <person name="Xia P."/>
            <person name="Barry K."/>
            <person name="Daum C."/>
            <person name="Lipzen A."/>
            <person name="Yoshinaga Y."/>
            <person name="Schmutz J."/>
            <person name="Saski C."/>
            <person name="Vermerris W."/>
            <person name="Kresovich S."/>
        </authorList>
    </citation>
    <scope>NUCLEOTIDE SEQUENCE</scope>
</reference>
<dbReference type="KEGG" id="sbi:8055801"/>
<sequence>MERDFLAAIGKEHPHPHKEKAAGAAEDSAYFGGARAGAAAAAAPAMDWSFASKPGAAPALMSFRSAAREEPSFPQFSSSFDGAKNPAASRILTHQRSFGPDSTQYAAVHRAQQPPPQHALNGARVIPVSSPFNHNNNPMFRVQSSPSLPNGTAFKQPPFAINNAVPSSTVGFYGTRDAVRPKTAQLTIFYAGSVNVFDNVSAEKAQELMFLASRGSLPTSAPVARKPEAPIFAPAKVAVPEVLPAKQMLFQRPQHVSSPPSAISKPIPGILQAATLPRSASSSNLDSPGPKSSVPLAVPPVSQAPAAQPATLATTTAAAIMPRAVPQARKASLARFLEKRKERVTTAAPYPSAKSPLESSDTYGSGSANDKSSCTDIALSSNHEESLCLGQPRNISFSQESPSTKLQM</sequence>
<dbReference type="AlphaFoldDB" id="A0A921RQU0"/>
<reference evidence="7" key="2">
    <citation type="submission" date="2020-10" db="EMBL/GenBank/DDBJ databases">
        <authorList>
            <person name="Cooper E.A."/>
            <person name="Brenton Z.W."/>
            <person name="Flinn B.S."/>
            <person name="Jenkins J."/>
            <person name="Shu S."/>
            <person name="Flowers D."/>
            <person name="Luo F."/>
            <person name="Wang Y."/>
            <person name="Xia P."/>
            <person name="Barry K."/>
            <person name="Daum C."/>
            <person name="Lipzen A."/>
            <person name="Yoshinaga Y."/>
            <person name="Schmutz J."/>
            <person name="Saski C."/>
            <person name="Vermerris W."/>
            <person name="Kresovich S."/>
        </authorList>
    </citation>
    <scope>NUCLEOTIDE SEQUENCE</scope>
</reference>
<feature type="compositionally biased region" description="Polar residues" evidence="5">
    <location>
        <begin position="357"/>
        <end position="381"/>
    </location>
</feature>
<dbReference type="Pfam" id="PF06200">
    <property type="entry name" value="tify"/>
    <property type="match status" value="1"/>
</dbReference>
<comment type="function">
    <text evidence="4">Repressor of jasmonate responses.</text>
</comment>
<dbReference type="PROSITE" id="PS51320">
    <property type="entry name" value="TIFY"/>
    <property type="match status" value="1"/>
</dbReference>
<dbReference type="InterPro" id="IPR010399">
    <property type="entry name" value="Tify_dom"/>
</dbReference>
<evidence type="ECO:0000256" key="3">
    <source>
        <dbReference type="ARBA" id="ARBA00022843"/>
    </source>
</evidence>
<evidence type="ECO:0000256" key="1">
    <source>
        <dbReference type="ARBA" id="ARBA00008614"/>
    </source>
</evidence>
<dbReference type="GO" id="GO:0009611">
    <property type="term" value="P:response to wounding"/>
    <property type="evidence" value="ECO:0007669"/>
    <property type="project" value="UniProtKB-UniRule"/>
</dbReference>
<keyword evidence="4" id="KW-0539">Nucleus</keyword>
<dbReference type="SMR" id="A0A921RQU0"/>
<evidence type="ECO:0000256" key="2">
    <source>
        <dbReference type="ARBA" id="ARBA00022819"/>
    </source>
</evidence>
<keyword evidence="2 4" id="KW-1184">Jasmonic acid signaling pathway</keyword>
<dbReference type="EMBL" id="CM027681">
    <property type="protein sequence ID" value="KAG0543645.1"/>
    <property type="molecule type" value="Genomic_DNA"/>
</dbReference>
<evidence type="ECO:0000313" key="8">
    <source>
        <dbReference type="Proteomes" id="UP000807115"/>
    </source>
</evidence>
<dbReference type="Proteomes" id="UP000807115">
    <property type="component" value="Chromosome 2"/>
</dbReference>
<name>A0A921RQU0_SORBI</name>
<dbReference type="GO" id="GO:2000022">
    <property type="term" value="P:regulation of jasmonic acid mediated signaling pathway"/>
    <property type="evidence" value="ECO:0007669"/>
    <property type="project" value="UniProtKB-UniRule"/>
</dbReference>
<comment type="subcellular location">
    <subcellularLocation>
        <location evidence="4">Nucleus</location>
    </subcellularLocation>
</comment>
<comment type="domain">
    <text evidence="4">The jas domain is required for interaction with COI1.</text>
</comment>
<comment type="caution">
    <text evidence="7">The sequence shown here is derived from an EMBL/GenBank/DDBJ whole genome shotgun (WGS) entry which is preliminary data.</text>
</comment>
<protein>
    <recommendedName>
        <fullName evidence="4">Protein TIFY</fullName>
    </recommendedName>
    <alternativeName>
        <fullName evidence="4">Jasmonate ZIM domain-containing protein</fullName>
    </alternativeName>
</protein>
<accession>A0A921RQU0</accession>
<dbReference type="SMART" id="SM00979">
    <property type="entry name" value="TIFY"/>
    <property type="match status" value="1"/>
</dbReference>
<evidence type="ECO:0000259" key="6">
    <source>
        <dbReference type="PROSITE" id="PS51320"/>
    </source>
</evidence>
<gene>
    <name evidence="7" type="ORF">BDA96_02G206900</name>
</gene>
<dbReference type="GO" id="GO:0005634">
    <property type="term" value="C:nucleus"/>
    <property type="evidence" value="ECO:0007669"/>
    <property type="project" value="UniProtKB-SubCell"/>
</dbReference>
<feature type="region of interest" description="Disordered" evidence="5">
    <location>
        <begin position="343"/>
        <end position="408"/>
    </location>
</feature>
<dbReference type="OrthoDB" id="1939212at2759"/>
<dbReference type="PANTHER" id="PTHR33077:SF155">
    <property type="entry name" value="PROTEIN TIFY 6B"/>
    <property type="match status" value="1"/>
</dbReference>
<dbReference type="Pfam" id="PF09425">
    <property type="entry name" value="Jas_motif"/>
    <property type="match status" value="1"/>
</dbReference>
<dbReference type="GO" id="GO:0031347">
    <property type="term" value="P:regulation of defense response"/>
    <property type="evidence" value="ECO:0007669"/>
    <property type="project" value="UniProtKB-UniRule"/>
</dbReference>
<dbReference type="Gramene" id="EER98873">
    <property type="protein sequence ID" value="EER98873"/>
    <property type="gene ID" value="SORBI_3002G196200"/>
</dbReference>
<evidence type="ECO:0000313" key="7">
    <source>
        <dbReference type="EMBL" id="KAG0543645.1"/>
    </source>
</evidence>
<dbReference type="InterPro" id="IPR018467">
    <property type="entry name" value="CCT_CS"/>
</dbReference>
<evidence type="ECO:0000256" key="5">
    <source>
        <dbReference type="SAM" id="MobiDB-lite"/>
    </source>
</evidence>
<proteinExistence type="inferred from homology"/>
<feature type="compositionally biased region" description="Polar residues" evidence="5">
    <location>
        <begin position="393"/>
        <end position="408"/>
    </location>
</feature>
<comment type="similarity">
    <text evidence="1 4">Belongs to the TIFY/JAZ family.</text>
</comment>
<evidence type="ECO:0000256" key="4">
    <source>
        <dbReference type="RuleBase" id="RU369065"/>
    </source>
</evidence>
<organism evidence="7 8">
    <name type="scientific">Sorghum bicolor</name>
    <name type="common">Sorghum</name>
    <name type="synonym">Sorghum vulgare</name>
    <dbReference type="NCBI Taxonomy" id="4558"/>
    <lineage>
        <taxon>Eukaryota</taxon>
        <taxon>Viridiplantae</taxon>
        <taxon>Streptophyta</taxon>
        <taxon>Embryophyta</taxon>
        <taxon>Tracheophyta</taxon>
        <taxon>Spermatophyta</taxon>
        <taxon>Magnoliopsida</taxon>
        <taxon>Liliopsida</taxon>
        <taxon>Poales</taxon>
        <taxon>Poaceae</taxon>
        <taxon>PACMAD clade</taxon>
        <taxon>Panicoideae</taxon>
        <taxon>Andropogonodae</taxon>
        <taxon>Andropogoneae</taxon>
        <taxon>Sorghinae</taxon>
        <taxon>Sorghum</taxon>
    </lineage>
</organism>
<feature type="domain" description="Tify" evidence="6">
    <location>
        <begin position="179"/>
        <end position="214"/>
    </location>
</feature>
<dbReference type="OMA" id="NQNNPMF"/>
<dbReference type="PANTHER" id="PTHR33077">
    <property type="entry name" value="PROTEIN TIFY 4A-RELATED-RELATED"/>
    <property type="match status" value="1"/>
</dbReference>
<keyword evidence="3" id="KW-0832">Ubl conjugation</keyword>